<dbReference type="Pfam" id="PF05731">
    <property type="entry name" value="TROVE"/>
    <property type="match status" value="1"/>
</dbReference>
<evidence type="ECO:0000313" key="9">
    <source>
        <dbReference type="EMBL" id="KXS21556.1"/>
    </source>
</evidence>
<feature type="domain" description="TROVE" evidence="8">
    <location>
        <begin position="90"/>
        <end position="501"/>
    </location>
</feature>
<dbReference type="OrthoDB" id="6098064at2759"/>
<evidence type="ECO:0000256" key="3">
    <source>
        <dbReference type="ARBA" id="ARBA00022490"/>
    </source>
</evidence>
<dbReference type="PANTHER" id="PTHR14202">
    <property type="entry name" value="60 KDA RIBONUCLEOPROTEIN SSA/RO"/>
    <property type="match status" value="1"/>
</dbReference>
<dbReference type="Proteomes" id="UP000070544">
    <property type="component" value="Unassembled WGS sequence"/>
</dbReference>
<dbReference type="GO" id="GO:0005737">
    <property type="term" value="C:cytoplasm"/>
    <property type="evidence" value="ECO:0007669"/>
    <property type="project" value="UniProtKB-SubCell"/>
</dbReference>
<evidence type="ECO:0000256" key="7">
    <source>
        <dbReference type="SAM" id="MobiDB-lite"/>
    </source>
</evidence>
<evidence type="ECO:0000313" key="10">
    <source>
        <dbReference type="Proteomes" id="UP000070544"/>
    </source>
</evidence>
<comment type="subcellular location">
    <subcellularLocation>
        <location evidence="1">Cytoplasm</location>
    </subcellularLocation>
</comment>
<name>A0A139AXT7_GONPJ</name>
<feature type="region of interest" description="Disordered" evidence="7">
    <location>
        <begin position="47"/>
        <end position="84"/>
    </location>
</feature>
<keyword evidence="6" id="KW-0687">Ribonucleoprotein</keyword>
<dbReference type="AlphaFoldDB" id="A0A139AXT7"/>
<accession>A0A139AXT7</accession>
<keyword evidence="4" id="KW-0479">Metal-binding</keyword>
<organism evidence="9 10">
    <name type="scientific">Gonapodya prolifera (strain JEL478)</name>
    <name type="common">Monoblepharis prolifera</name>
    <dbReference type="NCBI Taxonomy" id="1344416"/>
    <lineage>
        <taxon>Eukaryota</taxon>
        <taxon>Fungi</taxon>
        <taxon>Fungi incertae sedis</taxon>
        <taxon>Chytridiomycota</taxon>
        <taxon>Chytridiomycota incertae sedis</taxon>
        <taxon>Monoblepharidomycetes</taxon>
        <taxon>Monoblepharidales</taxon>
        <taxon>Gonapodyaceae</taxon>
        <taxon>Gonapodya</taxon>
    </lineage>
</organism>
<reference evidence="9 10" key="1">
    <citation type="journal article" date="2015" name="Genome Biol. Evol.">
        <title>Phylogenomic analyses indicate that early fungi evolved digesting cell walls of algal ancestors of land plants.</title>
        <authorList>
            <person name="Chang Y."/>
            <person name="Wang S."/>
            <person name="Sekimoto S."/>
            <person name="Aerts A.L."/>
            <person name="Choi C."/>
            <person name="Clum A."/>
            <person name="LaButti K.M."/>
            <person name="Lindquist E.A."/>
            <person name="Yee Ngan C."/>
            <person name="Ohm R.A."/>
            <person name="Salamov A.A."/>
            <person name="Grigoriev I.V."/>
            <person name="Spatafora J.W."/>
            <person name="Berbee M.L."/>
        </authorList>
    </citation>
    <scope>NUCLEOTIDE SEQUENCE [LARGE SCALE GENOMIC DNA]</scope>
    <source>
        <strain evidence="9 10">JEL478</strain>
    </source>
</reference>
<dbReference type="InterPro" id="IPR040322">
    <property type="entry name" value="TROVE2"/>
</dbReference>
<dbReference type="GO" id="GO:0003723">
    <property type="term" value="F:RNA binding"/>
    <property type="evidence" value="ECO:0007669"/>
    <property type="project" value="UniProtKB-KW"/>
</dbReference>
<evidence type="ECO:0000256" key="6">
    <source>
        <dbReference type="ARBA" id="ARBA00023274"/>
    </source>
</evidence>
<dbReference type="SUPFAM" id="SSF140864">
    <property type="entry name" value="TROVE domain-like"/>
    <property type="match status" value="1"/>
</dbReference>
<dbReference type="EMBL" id="KQ965732">
    <property type="protein sequence ID" value="KXS21556.1"/>
    <property type="molecule type" value="Genomic_DNA"/>
</dbReference>
<keyword evidence="10" id="KW-1185">Reference proteome</keyword>
<dbReference type="InterPro" id="IPR056800">
    <property type="entry name" value="vWA_Ro60"/>
</dbReference>
<feature type="compositionally biased region" description="Basic and acidic residues" evidence="7">
    <location>
        <begin position="322"/>
        <end position="333"/>
    </location>
</feature>
<dbReference type="PANTHER" id="PTHR14202:SF0">
    <property type="entry name" value="RNA-BINDING PROTEIN RO60"/>
    <property type="match status" value="1"/>
</dbReference>
<evidence type="ECO:0000256" key="1">
    <source>
        <dbReference type="ARBA" id="ARBA00004496"/>
    </source>
</evidence>
<dbReference type="InterPro" id="IPR037214">
    <property type="entry name" value="TROVE_dom_sf"/>
</dbReference>
<dbReference type="Pfam" id="PF25045">
    <property type="entry name" value="vWA_Ro60"/>
    <property type="match status" value="1"/>
</dbReference>
<keyword evidence="5" id="KW-0694">RNA-binding</keyword>
<dbReference type="Gene3D" id="3.40.50.410">
    <property type="entry name" value="von Willebrand factor, type A domain"/>
    <property type="match status" value="2"/>
</dbReference>
<dbReference type="PROSITE" id="PS50988">
    <property type="entry name" value="TROVE"/>
    <property type="match status" value="1"/>
</dbReference>
<dbReference type="GO" id="GO:1990904">
    <property type="term" value="C:ribonucleoprotein complex"/>
    <property type="evidence" value="ECO:0007669"/>
    <property type="project" value="UniProtKB-KW"/>
</dbReference>
<sequence>MPTPSWAQITLTNTPANNLPRGHVIGPLPPPPPILPQAAPVATPTFGAPVGGRGRGRGRVSGRGVARRGRGGRSGLGQMAPIPGEEGTMVQNNAGGFVYKVASVQQLRRFLVLGSSGGTYYVTEKELTLQNALHIKNMIENGKGDEVVETVLEFSVNARTPKQDTLTFALALAYTFGDASVRTLVYKHLSAICRIPTTLFGFLEFAKALGGTSHPKAGRGMRSAIARWYKEVADDGGEAAVKMAYTCTKYKNRNGWTHRDVMRIFHVKPDCEEAAVLYKYLTQPWKEVSAEFEDLLTKYSEMGSGELLDDFVVVDREGAEEMSRATEAETEGSRHRKRRKLDVSGPATMSRLVRFLTELEEITPITDATADNEVKVIDAIKKWKLAREHVPSPLLGSRAVWAALLEDMPMTAMIRNLPKMTVVGLIAPLSEASAKIARRLRSAQALKKAKVHPFNVLMALRTYERGHGIKGSLSWTPDTQIVAALEDAYYLSFQAVEPTGKRFLLALDVSGSMCAQIMNSPLSCREAAAALCMVTARTEEHCHFFGFMDKFVRMNITRNDRLETVVNKTGSLPFGGTDCALPMVYALKNKIVVDVFVVYTDCETYYGKVHPKQALAQYRETINKNAKLVVVGMTATQFTIADPEDAGMMDIVGFDSGALQAMGDEDSRQLMQHLRVEGGKGKGFGRQCQRRLVECLMAPVSSWRSATSSIHLIFFPLADFHSVHYVVDVHAMEDLQIAMILRSSLFLLSRLASYGSLFIVQERNGEPRATPSTVTWTPSRVPTVYGRGFRGFGLNSVTTIAGDGRRRRERHYWNGGPPLLCYPLLVNLRSSRDITLTCHAKGGFVCGVA</sequence>
<dbReference type="GO" id="GO:0046872">
    <property type="term" value="F:metal ion binding"/>
    <property type="evidence" value="ECO:0007669"/>
    <property type="project" value="UniProtKB-KW"/>
</dbReference>
<dbReference type="InterPro" id="IPR008858">
    <property type="entry name" value="TROVE_dom"/>
</dbReference>
<evidence type="ECO:0000256" key="5">
    <source>
        <dbReference type="ARBA" id="ARBA00022884"/>
    </source>
</evidence>
<comment type="similarity">
    <text evidence="2">Belongs to the Ro 60 kDa family.</text>
</comment>
<dbReference type="SUPFAM" id="SSF53300">
    <property type="entry name" value="vWA-like"/>
    <property type="match status" value="1"/>
</dbReference>
<proteinExistence type="inferred from homology"/>
<evidence type="ECO:0000256" key="2">
    <source>
        <dbReference type="ARBA" id="ARBA00007814"/>
    </source>
</evidence>
<evidence type="ECO:0000259" key="8">
    <source>
        <dbReference type="PROSITE" id="PS50988"/>
    </source>
</evidence>
<gene>
    <name evidence="9" type="ORF">M427DRAFT_40476</name>
</gene>
<protein>
    <submittedName>
        <fullName evidence="9">Trove-domain-containing protein</fullName>
    </submittedName>
</protein>
<dbReference type="InterPro" id="IPR036465">
    <property type="entry name" value="vWFA_dom_sf"/>
</dbReference>
<evidence type="ECO:0000256" key="4">
    <source>
        <dbReference type="ARBA" id="ARBA00022723"/>
    </source>
</evidence>
<feature type="region of interest" description="Disordered" evidence="7">
    <location>
        <begin position="322"/>
        <end position="341"/>
    </location>
</feature>
<dbReference type="OMA" id="WWYEWLK"/>
<keyword evidence="3" id="KW-0963">Cytoplasm</keyword>
<feature type="compositionally biased region" description="Basic residues" evidence="7">
    <location>
        <begin position="54"/>
        <end position="71"/>
    </location>
</feature>